<name>A0A1F6T3U4_9PROT</name>
<accession>A0A1F6T3U4</accession>
<dbReference type="Pfam" id="PF09828">
    <property type="entry name" value="ChrB_C"/>
    <property type="match status" value="1"/>
</dbReference>
<comment type="caution">
    <text evidence="3">The sequence shown here is derived from an EMBL/GenBank/DDBJ whole genome shotgun (WGS) entry which is preliminary data.</text>
</comment>
<dbReference type="AlphaFoldDB" id="A0A1F6T3U4"/>
<reference evidence="3 4" key="1">
    <citation type="journal article" date="2016" name="Nat. Commun.">
        <title>Thousands of microbial genomes shed light on interconnected biogeochemical processes in an aquifer system.</title>
        <authorList>
            <person name="Anantharaman K."/>
            <person name="Brown C.T."/>
            <person name="Hug L.A."/>
            <person name="Sharon I."/>
            <person name="Castelle C.J."/>
            <person name="Probst A.J."/>
            <person name="Thomas B.C."/>
            <person name="Singh A."/>
            <person name="Wilkins M.J."/>
            <person name="Karaoz U."/>
            <person name="Brodie E.L."/>
            <person name="Williams K.H."/>
            <person name="Hubbard S.S."/>
            <person name="Banfield J.F."/>
        </authorList>
    </citation>
    <scope>NUCLEOTIDE SEQUENCE [LARGE SCALE GENOMIC DNA]</scope>
</reference>
<evidence type="ECO:0000313" key="4">
    <source>
        <dbReference type="Proteomes" id="UP000179334"/>
    </source>
</evidence>
<dbReference type="EMBL" id="MFSR01000038">
    <property type="protein sequence ID" value="OGI39810.1"/>
    <property type="molecule type" value="Genomic_DNA"/>
</dbReference>
<feature type="domain" description="ChrB N-terminal" evidence="2">
    <location>
        <begin position="22"/>
        <end position="156"/>
    </location>
</feature>
<evidence type="ECO:0000313" key="3">
    <source>
        <dbReference type="EMBL" id="OGI39810.1"/>
    </source>
</evidence>
<dbReference type="InterPro" id="IPR046858">
    <property type="entry name" value="ChrB_N"/>
</dbReference>
<dbReference type="Gene3D" id="3.30.70.2650">
    <property type="match status" value="1"/>
</dbReference>
<protein>
    <recommendedName>
        <fullName evidence="5">Chromate resistance protein</fullName>
    </recommendedName>
</protein>
<evidence type="ECO:0000259" key="2">
    <source>
        <dbReference type="Pfam" id="PF20229"/>
    </source>
</evidence>
<feature type="domain" description="ChrB C-terminal" evidence="1">
    <location>
        <begin position="184"/>
        <end position="312"/>
    </location>
</feature>
<evidence type="ECO:0008006" key="5">
    <source>
        <dbReference type="Google" id="ProtNLM"/>
    </source>
</evidence>
<dbReference type="Pfam" id="PF20229">
    <property type="entry name" value="ChrB_N"/>
    <property type="match status" value="1"/>
</dbReference>
<dbReference type="InterPro" id="IPR018634">
    <property type="entry name" value="ChrB_C"/>
</dbReference>
<proteinExistence type="predicted"/>
<evidence type="ECO:0000259" key="1">
    <source>
        <dbReference type="Pfam" id="PF09828"/>
    </source>
</evidence>
<gene>
    <name evidence="3" type="ORF">A2V91_03345</name>
</gene>
<dbReference type="Proteomes" id="UP000179334">
    <property type="component" value="Unassembled WGS sequence"/>
</dbReference>
<organism evidence="3 4">
    <name type="scientific">Candidatus Muproteobacteria bacterium RBG_16_64_10</name>
    <dbReference type="NCBI Taxonomy" id="1817757"/>
    <lineage>
        <taxon>Bacteria</taxon>
        <taxon>Pseudomonadati</taxon>
        <taxon>Pseudomonadota</taxon>
        <taxon>Candidatus Muproteobacteria</taxon>
    </lineage>
</organism>
<sequence>MPARARWRMLIISLPSRSATPRMRVWRALKTLGAAVLRDGVYLLPDSAAAAQSLSEQARAVIASGGTAQVLVLDQPDLEQERHFRSLFDRSPDYSRLIESLRAFRVGFRRRGRSQAARVIKQLRREYDAVRATDFFAGPAAEQAGQALSEAEAALAALLSPGEPQPQAGRIARLEIKAYRNRTWATRARPWVDRLASAWLIRRFIDPKARLLWLKNAKDCPRSALGFDFDGATFTHVGARLTFEVLLASFGLEDDKVLARLGQLVHYLDVGGVPVAEARGLEMIFTGAREQYRNDDKLLAEAGKNFDYLYQAYSEE</sequence>